<feature type="transmembrane region" description="Helical" evidence="2">
    <location>
        <begin position="117"/>
        <end position="134"/>
    </location>
</feature>
<feature type="transmembrane region" description="Helical" evidence="2">
    <location>
        <begin position="562"/>
        <end position="582"/>
    </location>
</feature>
<evidence type="ECO:0000256" key="1">
    <source>
        <dbReference type="SAM" id="MobiDB-lite"/>
    </source>
</evidence>
<evidence type="ECO:0000256" key="2">
    <source>
        <dbReference type="SAM" id="Phobius"/>
    </source>
</evidence>
<dbReference type="Proteomes" id="UP001165085">
    <property type="component" value="Unassembled WGS sequence"/>
</dbReference>
<protein>
    <submittedName>
        <fullName evidence="3">Uncharacterized protein</fullName>
    </submittedName>
</protein>
<dbReference type="AlphaFoldDB" id="A0A9W7EC22"/>
<feature type="transmembrane region" description="Helical" evidence="2">
    <location>
        <begin position="417"/>
        <end position="436"/>
    </location>
</feature>
<keyword evidence="4" id="KW-1185">Reference proteome</keyword>
<name>A0A9W7EC22_9STRA</name>
<feature type="compositionally biased region" description="Low complexity" evidence="1">
    <location>
        <begin position="236"/>
        <end position="249"/>
    </location>
</feature>
<keyword evidence="2" id="KW-0812">Transmembrane</keyword>
<feature type="transmembrane region" description="Helical" evidence="2">
    <location>
        <begin position="277"/>
        <end position="299"/>
    </location>
</feature>
<feature type="transmembrane region" description="Helical" evidence="2">
    <location>
        <begin position="91"/>
        <end position="111"/>
    </location>
</feature>
<keyword evidence="2" id="KW-0472">Membrane</keyword>
<reference evidence="4" key="1">
    <citation type="journal article" date="2023" name="Commun. Biol.">
        <title>Genome analysis of Parmales, the sister group of diatoms, reveals the evolutionary specialization of diatoms from phago-mixotrophs to photoautotrophs.</title>
        <authorList>
            <person name="Ban H."/>
            <person name="Sato S."/>
            <person name="Yoshikawa S."/>
            <person name="Yamada K."/>
            <person name="Nakamura Y."/>
            <person name="Ichinomiya M."/>
            <person name="Sato N."/>
            <person name="Blanc-Mathieu R."/>
            <person name="Endo H."/>
            <person name="Kuwata A."/>
            <person name="Ogata H."/>
        </authorList>
    </citation>
    <scope>NUCLEOTIDE SEQUENCE [LARGE SCALE GENOMIC DNA]</scope>
    <source>
        <strain evidence="4">NIES 3701</strain>
    </source>
</reference>
<feature type="transmembrane region" description="Helical" evidence="2">
    <location>
        <begin position="198"/>
        <end position="219"/>
    </location>
</feature>
<gene>
    <name evidence="3" type="ORF">TrST_g19</name>
</gene>
<feature type="transmembrane region" description="Helical" evidence="2">
    <location>
        <begin position="475"/>
        <end position="496"/>
    </location>
</feature>
<accession>A0A9W7EC22</accession>
<comment type="caution">
    <text evidence="3">The sequence shown here is derived from an EMBL/GenBank/DDBJ whole genome shotgun (WGS) entry which is preliminary data.</text>
</comment>
<dbReference type="EMBL" id="BRXY01000193">
    <property type="protein sequence ID" value="GMH75859.1"/>
    <property type="molecule type" value="Genomic_DNA"/>
</dbReference>
<proteinExistence type="predicted"/>
<sequence length="680" mass="75258">MRKYDEKPARRSEADEDDQFKGDQAHAKDKAANLFDNANDKDLAAESTLKKLLNGSGNVWSMAYITINWIQNFSLISLFDVSWPSAWLDMLSFLNFLAYFDITLVLPNVIIANPIGTAWISVLSSLAIHPILIFRFDNGLYRQHDAESADLIRLQVTDKNWDTFKNGLLIFLAVPVVVIGGIGVILGLEHFEIARRGIGSPVTIIFLLMLTFAMTTLLYQAIGLLKKKKTNDIKDSSTSSRSSSAAADTARGEDDDSPPNETFDEKSAEISAESNKIFVLLATIVIIYHLLTCVPPALVLSEVKNSGWLSVMIYGLLAGAVFITLLASAMYKIEFSEKSIVEDWKPKLREDFLRSILGFVVAPPIVIASWLVVFLDAQTYEVVVSSTYVGVAGLATIYFMYKGEWFSQNQSLKNPMLPCFIFIVTAISFVCLYFAVKEEQKIIFQITAGVLNALPTIPLFCGIIYSLLSFIPHPLVFVMYSVTCLSLYMYHLIYFQGGADEGTTTTVCLVCFVLAAATLLISSKGANVLWAFPTAAIIVFLWSVPLYDQDPENALHSSTKLGVIHASIFVFLCGILFIYGLYSTDRINSNDRVYSADFLPDMLVTTLIYSVPLIYSSVMLHYAIEGTQPTVLLVLQCIINTLATVLLIVLSVPMLPKGISTLIRSSSDNDESDHGTPETR</sequence>
<evidence type="ECO:0000313" key="3">
    <source>
        <dbReference type="EMBL" id="GMH75859.1"/>
    </source>
</evidence>
<feature type="transmembrane region" description="Helical" evidence="2">
    <location>
        <begin position="442"/>
        <end position="468"/>
    </location>
</feature>
<feature type="transmembrane region" description="Helical" evidence="2">
    <location>
        <begin position="603"/>
        <end position="624"/>
    </location>
</feature>
<feature type="transmembrane region" description="Helical" evidence="2">
    <location>
        <begin position="168"/>
        <end position="186"/>
    </location>
</feature>
<organism evidence="3 4">
    <name type="scientific">Triparma strigata</name>
    <dbReference type="NCBI Taxonomy" id="1606541"/>
    <lineage>
        <taxon>Eukaryota</taxon>
        <taxon>Sar</taxon>
        <taxon>Stramenopiles</taxon>
        <taxon>Ochrophyta</taxon>
        <taxon>Bolidophyceae</taxon>
        <taxon>Parmales</taxon>
        <taxon>Triparmaceae</taxon>
        <taxon>Triparma</taxon>
    </lineage>
</organism>
<feature type="transmembrane region" description="Helical" evidence="2">
    <location>
        <begin position="630"/>
        <end position="655"/>
    </location>
</feature>
<feature type="transmembrane region" description="Helical" evidence="2">
    <location>
        <begin position="352"/>
        <end position="373"/>
    </location>
</feature>
<feature type="region of interest" description="Disordered" evidence="1">
    <location>
        <begin position="1"/>
        <end position="26"/>
    </location>
</feature>
<feature type="transmembrane region" description="Helical" evidence="2">
    <location>
        <begin position="502"/>
        <end position="521"/>
    </location>
</feature>
<feature type="transmembrane region" description="Helical" evidence="2">
    <location>
        <begin position="311"/>
        <end position="331"/>
    </location>
</feature>
<feature type="region of interest" description="Disordered" evidence="1">
    <location>
        <begin position="232"/>
        <end position="265"/>
    </location>
</feature>
<dbReference type="OrthoDB" id="10492279at2759"/>
<feature type="transmembrane region" description="Helical" evidence="2">
    <location>
        <begin position="379"/>
        <end position="401"/>
    </location>
</feature>
<keyword evidence="2" id="KW-1133">Transmembrane helix</keyword>
<feature type="transmembrane region" description="Helical" evidence="2">
    <location>
        <begin position="528"/>
        <end position="547"/>
    </location>
</feature>
<evidence type="ECO:0000313" key="4">
    <source>
        <dbReference type="Proteomes" id="UP001165085"/>
    </source>
</evidence>